<keyword evidence="5" id="KW-1185">Reference proteome</keyword>
<dbReference type="Pfam" id="PF01522">
    <property type="entry name" value="Polysacc_deac_1"/>
    <property type="match status" value="1"/>
</dbReference>
<dbReference type="InterPro" id="IPR002509">
    <property type="entry name" value="NODB_dom"/>
</dbReference>
<evidence type="ECO:0000313" key="5">
    <source>
        <dbReference type="Proteomes" id="UP000283077"/>
    </source>
</evidence>
<reference evidence="4 5" key="1">
    <citation type="submission" date="2019-01" db="EMBL/GenBank/DDBJ databases">
        <authorList>
            <person name="Chen W.-M."/>
        </authorList>
    </citation>
    <scope>NUCLEOTIDE SEQUENCE [LARGE SCALE GENOMIC DNA]</scope>
    <source>
        <strain evidence="4 5">KYPC3</strain>
    </source>
</reference>
<sequence length="306" mass="34840">MLPAVAIDHKHIPRIFKDDGSIQLWSRPLTLQKFFLQQNLKTLICLTGFVLAGCAGQNSAAVQVAPIKVCDQARVVLSFDDSSVDDWYASRDIFTRYNVKATFFVSRFGKKILRSSDATLLNKLTVLRDDGHEIGYHSTSHKNAKLLSQQGVSWKQYYQKEIAPDLALLRQHGFAPQTFAYPFGAEVPAFTKQLKQHFSRVRGFTTEMEGKKYFKNYQKYRDPFLQMAFSIDSHRLNFAELALVLDELHSSCGTLILASHKIVDRPATDSKARYRGVWAITRADLATVIEMVQARNIRMVTFNQLI</sequence>
<dbReference type="GO" id="GO:0005975">
    <property type="term" value="P:carbohydrate metabolic process"/>
    <property type="evidence" value="ECO:0007669"/>
    <property type="project" value="InterPro"/>
</dbReference>
<accession>A0A437QLU4</accession>
<dbReference type="PANTHER" id="PTHR10587:SF133">
    <property type="entry name" value="CHITIN DEACETYLASE 1-RELATED"/>
    <property type="match status" value="1"/>
</dbReference>
<protein>
    <recommendedName>
        <fullName evidence="3">NodB homology domain-containing protein</fullName>
    </recommendedName>
</protein>
<dbReference type="InterPro" id="IPR050248">
    <property type="entry name" value="Polysacc_deacetylase_ArnD"/>
</dbReference>
<dbReference type="Proteomes" id="UP000283077">
    <property type="component" value="Unassembled WGS sequence"/>
</dbReference>
<keyword evidence="2" id="KW-0378">Hydrolase</keyword>
<comment type="caution">
    <text evidence="4">The sequence shown here is derived from an EMBL/GenBank/DDBJ whole genome shotgun (WGS) entry which is preliminary data.</text>
</comment>
<dbReference type="GO" id="GO:0046872">
    <property type="term" value="F:metal ion binding"/>
    <property type="evidence" value="ECO:0007669"/>
    <property type="project" value="UniProtKB-KW"/>
</dbReference>
<keyword evidence="1" id="KW-0479">Metal-binding</keyword>
<feature type="domain" description="NodB homology" evidence="3">
    <location>
        <begin position="72"/>
        <end position="196"/>
    </location>
</feature>
<dbReference type="AlphaFoldDB" id="A0A437QLU4"/>
<dbReference type="SUPFAM" id="SSF88713">
    <property type="entry name" value="Glycoside hydrolase/deacetylase"/>
    <property type="match status" value="1"/>
</dbReference>
<evidence type="ECO:0000313" key="4">
    <source>
        <dbReference type="EMBL" id="RVU35488.1"/>
    </source>
</evidence>
<dbReference type="OrthoDB" id="276604at2"/>
<evidence type="ECO:0000256" key="2">
    <source>
        <dbReference type="ARBA" id="ARBA00022801"/>
    </source>
</evidence>
<evidence type="ECO:0000256" key="1">
    <source>
        <dbReference type="ARBA" id="ARBA00022723"/>
    </source>
</evidence>
<organism evidence="4 5">
    <name type="scientific">Rheinheimera riviphila</name>
    <dbReference type="NCBI Taxonomy" id="1834037"/>
    <lineage>
        <taxon>Bacteria</taxon>
        <taxon>Pseudomonadati</taxon>
        <taxon>Pseudomonadota</taxon>
        <taxon>Gammaproteobacteria</taxon>
        <taxon>Chromatiales</taxon>
        <taxon>Chromatiaceae</taxon>
        <taxon>Rheinheimera</taxon>
    </lineage>
</organism>
<name>A0A437QLU4_9GAMM</name>
<gene>
    <name evidence="4" type="ORF">EOE67_14045</name>
</gene>
<evidence type="ECO:0000259" key="3">
    <source>
        <dbReference type="Pfam" id="PF01522"/>
    </source>
</evidence>
<dbReference type="InterPro" id="IPR011330">
    <property type="entry name" value="Glyco_hydro/deAcase_b/a-brl"/>
</dbReference>
<dbReference type="Gene3D" id="3.20.20.370">
    <property type="entry name" value="Glycoside hydrolase/deacetylase"/>
    <property type="match status" value="1"/>
</dbReference>
<dbReference type="GO" id="GO:0016810">
    <property type="term" value="F:hydrolase activity, acting on carbon-nitrogen (but not peptide) bonds"/>
    <property type="evidence" value="ECO:0007669"/>
    <property type="project" value="InterPro"/>
</dbReference>
<proteinExistence type="predicted"/>
<dbReference type="GO" id="GO:0016020">
    <property type="term" value="C:membrane"/>
    <property type="evidence" value="ECO:0007669"/>
    <property type="project" value="TreeGrafter"/>
</dbReference>
<dbReference type="PANTHER" id="PTHR10587">
    <property type="entry name" value="GLYCOSYL TRANSFERASE-RELATED"/>
    <property type="match status" value="1"/>
</dbReference>
<dbReference type="EMBL" id="SACS01000015">
    <property type="protein sequence ID" value="RVU35488.1"/>
    <property type="molecule type" value="Genomic_DNA"/>
</dbReference>